<keyword evidence="2" id="KW-1185">Reference proteome</keyword>
<evidence type="ECO:0000313" key="1">
    <source>
        <dbReference type="EMBL" id="KRZ77321.1"/>
    </source>
</evidence>
<dbReference type="Proteomes" id="UP000054843">
    <property type="component" value="Unassembled WGS sequence"/>
</dbReference>
<protein>
    <submittedName>
        <fullName evidence="1">Uncharacterized protein</fullName>
    </submittedName>
</protein>
<accession>A0A0V1MZZ9</accession>
<dbReference type="AlphaFoldDB" id="A0A0V1MZZ9"/>
<dbReference type="EMBL" id="JYDO01000020">
    <property type="protein sequence ID" value="KRZ77321.1"/>
    <property type="molecule type" value="Genomic_DNA"/>
</dbReference>
<reference evidence="1 2" key="1">
    <citation type="submission" date="2015-01" db="EMBL/GenBank/DDBJ databases">
        <title>Evolution of Trichinella species and genotypes.</title>
        <authorList>
            <person name="Korhonen P.K."/>
            <person name="Edoardo P."/>
            <person name="Giuseppe L.R."/>
            <person name="Gasser R.B."/>
        </authorList>
    </citation>
    <scope>NUCLEOTIDE SEQUENCE [LARGE SCALE GENOMIC DNA]</scope>
    <source>
        <strain evidence="1">ISS1980</strain>
    </source>
</reference>
<evidence type="ECO:0000313" key="2">
    <source>
        <dbReference type="Proteomes" id="UP000054843"/>
    </source>
</evidence>
<organism evidence="1 2">
    <name type="scientific">Trichinella papuae</name>
    <dbReference type="NCBI Taxonomy" id="268474"/>
    <lineage>
        <taxon>Eukaryota</taxon>
        <taxon>Metazoa</taxon>
        <taxon>Ecdysozoa</taxon>
        <taxon>Nematoda</taxon>
        <taxon>Enoplea</taxon>
        <taxon>Dorylaimia</taxon>
        <taxon>Trichinellida</taxon>
        <taxon>Trichinellidae</taxon>
        <taxon>Trichinella</taxon>
    </lineage>
</organism>
<sequence>MPKLLHDCRTTLQRTIYYLWCDKNQWHLCLFVSIHLKASPGGREVCLILWLQLSGSRLSAVLHAVRKMQSSYQKILCTPWASATFHKPSSQRQPRRSQQGFLLLAPFRHTAKSHGRIHFSRISQTLSKPHLSGFLGL</sequence>
<name>A0A0V1MZZ9_9BILA</name>
<gene>
    <name evidence="1" type="ORF">T10_13009</name>
</gene>
<comment type="caution">
    <text evidence="1">The sequence shown here is derived from an EMBL/GenBank/DDBJ whole genome shotgun (WGS) entry which is preliminary data.</text>
</comment>
<proteinExistence type="predicted"/>